<dbReference type="InterPro" id="IPR036236">
    <property type="entry name" value="Znf_C2H2_sf"/>
</dbReference>
<organism evidence="7 8">
    <name type="scientific">Aedes aegypti</name>
    <name type="common">Yellowfever mosquito</name>
    <name type="synonym">Culex aegypti</name>
    <dbReference type="NCBI Taxonomy" id="7159"/>
    <lineage>
        <taxon>Eukaryota</taxon>
        <taxon>Metazoa</taxon>
        <taxon>Ecdysozoa</taxon>
        <taxon>Arthropoda</taxon>
        <taxon>Hexapoda</taxon>
        <taxon>Insecta</taxon>
        <taxon>Pterygota</taxon>
        <taxon>Neoptera</taxon>
        <taxon>Endopterygota</taxon>
        <taxon>Diptera</taxon>
        <taxon>Nematocera</taxon>
        <taxon>Culicoidea</taxon>
        <taxon>Culicidae</taxon>
        <taxon>Culicinae</taxon>
        <taxon>Aedini</taxon>
        <taxon>Aedes</taxon>
        <taxon>Stegomyia</taxon>
    </lineage>
</organism>
<dbReference type="OrthoDB" id="10004641at2759"/>
<dbReference type="PANTHER" id="PTHR24408:SF58">
    <property type="entry name" value="TRANSCRIPTION FACTOR (TFIIIA), PUTATIVE (AFU_ORTHOLOGUE AFUA_1G05150)-RELATED"/>
    <property type="match status" value="1"/>
</dbReference>
<dbReference type="Gene3D" id="3.30.160.60">
    <property type="entry name" value="Classic Zinc Finger"/>
    <property type="match status" value="3"/>
</dbReference>
<dbReference type="SMART" id="SM00355">
    <property type="entry name" value="ZnF_C2H2"/>
    <property type="match status" value="6"/>
</dbReference>
<evidence type="ECO:0000256" key="6">
    <source>
        <dbReference type="ARBA" id="ARBA00023242"/>
    </source>
</evidence>
<dbReference type="SMART" id="SM00868">
    <property type="entry name" value="zf-AD"/>
    <property type="match status" value="1"/>
</dbReference>
<dbReference type="InParanoid" id="A0A6I8TLY2"/>
<evidence type="ECO:0000256" key="1">
    <source>
        <dbReference type="ARBA" id="ARBA00004123"/>
    </source>
</evidence>
<dbReference type="SUPFAM" id="SSF57716">
    <property type="entry name" value="Glucocorticoid receptor-like (DNA-binding domain)"/>
    <property type="match status" value="1"/>
</dbReference>
<keyword evidence="4" id="KW-0863">Zinc-finger</keyword>
<comment type="subcellular location">
    <subcellularLocation>
        <location evidence="1">Nucleus</location>
    </subcellularLocation>
</comment>
<dbReference type="Proteomes" id="UP000008820">
    <property type="component" value="Chromosome 2"/>
</dbReference>
<keyword evidence="8" id="KW-1185">Reference proteome</keyword>
<sequence>MSVEVVLFLFSPSENPNDYCRLCFSDRNLVTLLHCDAEQRQNLLDEIFNCTGIKIEVDESQPCSICWRCAVAVEDYQLFRKRCLANDVIIRNSCSKATFIIEHCKDEPLEEMIESNHQSNMIEEKSVDKTLLEPMEGCSNLINEKSSKKVVRKKRVLQSAESTTCHLCKHEFSSRQSLNAHHKEQHSERGRPHKCNMCEATFKRKSHLEDHVSSHTGEIRFTCKDCGMGYANAKSLTRHRRTFHQELPAKRKPANRQPISTDGDYKCSYCPKTFKHRPSLNFHIKTHSELLEFVCLLCDIRFATKQGMLVHRGKHHSSPADSQKSLSPFFLEPKKKLSCKLCNRFFDQRHYLTQHQKYMHPNEFAGANQKNGEDLPVLHEETEGQDDVDDGATEIAIKFEAEDHGFLYDNSYNENESNMS</sequence>
<dbReference type="PROSITE" id="PS00028">
    <property type="entry name" value="ZINC_FINGER_C2H2_1"/>
    <property type="match status" value="6"/>
</dbReference>
<dbReference type="InterPro" id="IPR013087">
    <property type="entry name" value="Znf_C2H2_type"/>
</dbReference>
<name>A0A6I8TLY2_AEDAE</name>
<accession>A0A6I8TLY2</accession>
<gene>
    <name evidence="7" type="primary">5575929</name>
</gene>
<dbReference type="InterPro" id="IPR012934">
    <property type="entry name" value="Znf_AD"/>
</dbReference>
<dbReference type="GO" id="GO:0008270">
    <property type="term" value="F:zinc ion binding"/>
    <property type="evidence" value="ECO:0007669"/>
    <property type="project" value="UniProtKB-UniRule"/>
</dbReference>
<evidence type="ECO:0000256" key="5">
    <source>
        <dbReference type="ARBA" id="ARBA00022833"/>
    </source>
</evidence>
<keyword evidence="3" id="KW-0677">Repeat</keyword>
<evidence type="ECO:0000313" key="7">
    <source>
        <dbReference type="EnsemblMetazoa" id="AAEL012176-PB"/>
    </source>
</evidence>
<evidence type="ECO:0000256" key="3">
    <source>
        <dbReference type="ARBA" id="ARBA00022737"/>
    </source>
</evidence>
<dbReference type="Pfam" id="PF00096">
    <property type="entry name" value="zf-C2H2"/>
    <property type="match status" value="3"/>
</dbReference>
<dbReference type="GO" id="GO:0005634">
    <property type="term" value="C:nucleus"/>
    <property type="evidence" value="ECO:0007669"/>
    <property type="project" value="UniProtKB-SubCell"/>
</dbReference>
<dbReference type="FunCoup" id="A0A6I8TLY2">
    <property type="interactions" value="189"/>
</dbReference>
<keyword evidence="6" id="KW-0539">Nucleus</keyword>
<protein>
    <submittedName>
        <fullName evidence="7">Uncharacterized protein</fullName>
    </submittedName>
</protein>
<dbReference type="EnsemblMetazoa" id="AAEL012176-RB">
    <property type="protein sequence ID" value="AAEL012176-PB"/>
    <property type="gene ID" value="AAEL012176"/>
</dbReference>
<keyword evidence="5" id="KW-0862">Zinc</keyword>
<dbReference type="FunFam" id="3.30.160.60:FF:000145">
    <property type="entry name" value="Zinc finger protein 574"/>
    <property type="match status" value="1"/>
</dbReference>
<evidence type="ECO:0000313" key="8">
    <source>
        <dbReference type="Proteomes" id="UP000008820"/>
    </source>
</evidence>
<dbReference type="Gene3D" id="3.40.1800.20">
    <property type="match status" value="1"/>
</dbReference>
<evidence type="ECO:0000256" key="4">
    <source>
        <dbReference type="ARBA" id="ARBA00022771"/>
    </source>
</evidence>
<dbReference type="PROSITE" id="PS50157">
    <property type="entry name" value="ZINC_FINGER_C2H2_2"/>
    <property type="match status" value="5"/>
</dbReference>
<keyword evidence="2" id="KW-0479">Metal-binding</keyword>
<dbReference type="Pfam" id="PF07776">
    <property type="entry name" value="zf-AD"/>
    <property type="match status" value="1"/>
</dbReference>
<dbReference type="PROSITE" id="PS51915">
    <property type="entry name" value="ZAD"/>
    <property type="match status" value="1"/>
</dbReference>
<dbReference type="AlphaFoldDB" id="A0A6I8TLY2"/>
<dbReference type="SUPFAM" id="SSF57667">
    <property type="entry name" value="beta-beta-alpha zinc fingers"/>
    <property type="match status" value="2"/>
</dbReference>
<proteinExistence type="predicted"/>
<dbReference type="GO" id="GO:0043565">
    <property type="term" value="F:sequence-specific DNA binding"/>
    <property type="evidence" value="ECO:0007669"/>
    <property type="project" value="TreeGrafter"/>
</dbReference>
<reference evidence="7 8" key="1">
    <citation type="submission" date="2017-06" db="EMBL/GenBank/DDBJ databases">
        <title>Aedes aegypti genome working group (AGWG) sequencing and assembly.</title>
        <authorList>
            <consortium name="Aedes aegypti Genome Working Group (AGWG)"/>
            <person name="Matthews B.J."/>
        </authorList>
    </citation>
    <scope>NUCLEOTIDE SEQUENCE [LARGE SCALE GENOMIC DNA]</scope>
    <source>
        <strain evidence="7 8">LVP_AGWG</strain>
    </source>
</reference>
<evidence type="ECO:0000256" key="2">
    <source>
        <dbReference type="ARBA" id="ARBA00022723"/>
    </source>
</evidence>
<dbReference type="PANTHER" id="PTHR24408">
    <property type="entry name" value="ZINC FINGER PROTEIN"/>
    <property type="match status" value="1"/>
</dbReference>
<reference evidence="7" key="2">
    <citation type="submission" date="2020-05" db="UniProtKB">
        <authorList>
            <consortium name="EnsemblMetazoa"/>
        </authorList>
    </citation>
    <scope>IDENTIFICATION</scope>
    <source>
        <strain evidence="7">LVP_AGWG</strain>
    </source>
</reference>
<dbReference type="GO" id="GO:0000981">
    <property type="term" value="F:DNA-binding transcription factor activity, RNA polymerase II-specific"/>
    <property type="evidence" value="ECO:0007669"/>
    <property type="project" value="TreeGrafter"/>
</dbReference>